<dbReference type="RefSeq" id="WP_381423127.1">
    <property type="nucleotide sequence ID" value="NZ_JBHSDH010000013.1"/>
</dbReference>
<comment type="pathway">
    <text evidence="2">Cofactor biosynthesis; thiamine diphosphate biosynthesis; thiamine diphosphate from thiamine phosphate: step 1/1.</text>
</comment>
<proteinExistence type="inferred from homology"/>
<accession>A0ABV8RIC7</accession>
<dbReference type="Proteomes" id="UP001595887">
    <property type="component" value="Unassembled WGS sequence"/>
</dbReference>
<comment type="miscellaneous">
    <text evidence="2">Reaction mechanism of ThiL seems to utilize a direct, inline transfer of the gamma-phosphate of ATP to TMP rather than a phosphorylated enzyme intermediate.</text>
</comment>
<feature type="domain" description="PurM-like C-terminal" evidence="4">
    <location>
        <begin position="145"/>
        <end position="235"/>
    </location>
</feature>
<feature type="binding site" evidence="2">
    <location>
        <position position="42"/>
    </location>
    <ligand>
        <name>Mg(2+)</name>
        <dbReference type="ChEBI" id="CHEBI:18420"/>
        <label>2</label>
    </ligand>
</feature>
<sequence>MSRESAFIAMMRAIASGPAARGLLDDAAVIELGGEALILTHDMMAEGIHWLPHASPADVAWKLVAANLSDLAAKGAEPLGLLLGYSLSDAQWDMGFAAGLHDAVGHFDVPLLGGDSVGDAGGRILGMTAIGRASYRPVPARSGAQAGDILYVTGWLGDAKAGFDLENGADEGGCSDAGRLRRAFKRPAPRLSDGRALAPLVTAMMDVSDGLLIDAQRMAAASNLQLTIDLAHVPLSPDYVSLYGDNTDSRIEAASWGDDYQLLFALPNSVEPPVAAVKLGQFDSGQGLKLTDNGTATALPARLGFEHG</sequence>
<feature type="binding site" evidence="2">
    <location>
        <position position="42"/>
    </location>
    <ligand>
        <name>Mg(2+)</name>
        <dbReference type="ChEBI" id="CHEBI:18420"/>
        <label>1</label>
    </ligand>
</feature>
<dbReference type="PANTHER" id="PTHR30270">
    <property type="entry name" value="THIAMINE-MONOPHOSPHATE KINASE"/>
    <property type="match status" value="1"/>
</dbReference>
<keyword evidence="2" id="KW-0067">ATP-binding</keyword>
<dbReference type="InterPro" id="IPR036676">
    <property type="entry name" value="PurM-like_C_sf"/>
</dbReference>
<dbReference type="InterPro" id="IPR006283">
    <property type="entry name" value="ThiL-like"/>
</dbReference>
<feature type="binding site" evidence="2">
    <location>
        <position position="206"/>
    </location>
    <ligand>
        <name>Mg(2+)</name>
        <dbReference type="ChEBI" id="CHEBI:18420"/>
        <label>3</label>
    </ligand>
</feature>
<feature type="binding site" evidence="2">
    <location>
        <position position="26"/>
    </location>
    <ligand>
        <name>Mg(2+)</name>
        <dbReference type="ChEBI" id="CHEBI:18420"/>
        <label>3</label>
    </ligand>
</feature>
<dbReference type="InterPro" id="IPR010918">
    <property type="entry name" value="PurM-like_C_dom"/>
</dbReference>
<dbReference type="Pfam" id="PF02769">
    <property type="entry name" value="AIRS_C"/>
    <property type="match status" value="1"/>
</dbReference>
<keyword evidence="2" id="KW-0547">Nucleotide-binding</keyword>
<dbReference type="GO" id="GO:0009030">
    <property type="term" value="F:thiamine-phosphate kinase activity"/>
    <property type="evidence" value="ECO:0007669"/>
    <property type="project" value="UniProtKB-EC"/>
</dbReference>
<dbReference type="Pfam" id="PF00586">
    <property type="entry name" value="AIRS"/>
    <property type="match status" value="1"/>
</dbReference>
<comment type="similarity">
    <text evidence="2">Belongs to the thiamine-monophosphate kinase family.</text>
</comment>
<dbReference type="EC" id="2.7.4.16" evidence="2"/>
<feature type="binding site" evidence="2">
    <location>
        <position position="209"/>
    </location>
    <ligand>
        <name>Mg(2+)</name>
        <dbReference type="ChEBI" id="CHEBI:18420"/>
        <label>5</label>
    </ligand>
</feature>
<keyword evidence="2" id="KW-0460">Magnesium</keyword>
<feature type="binding site" evidence="2">
    <location>
        <position position="26"/>
    </location>
    <ligand>
        <name>Mg(2+)</name>
        <dbReference type="ChEBI" id="CHEBI:18420"/>
        <label>4</label>
    </ligand>
</feature>
<gene>
    <name evidence="2 5" type="primary">thiL</name>
    <name evidence="5" type="ORF">ACFOWX_08430</name>
</gene>
<feature type="binding site" evidence="2">
    <location>
        <position position="70"/>
    </location>
    <ligand>
        <name>Mg(2+)</name>
        <dbReference type="ChEBI" id="CHEBI:18420"/>
        <label>4</label>
    </ligand>
</feature>
<feature type="domain" description="PurM-like N-terminal" evidence="3">
    <location>
        <begin position="25"/>
        <end position="132"/>
    </location>
</feature>
<feature type="binding site" evidence="2">
    <location>
        <position position="258"/>
    </location>
    <ligand>
        <name>substrate</name>
    </ligand>
</feature>
<dbReference type="NCBIfam" id="TIGR01379">
    <property type="entry name" value="thiL"/>
    <property type="match status" value="1"/>
</dbReference>
<comment type="function">
    <text evidence="2">Catalyzes the ATP-dependent phosphorylation of thiamine-monophosphate (TMP) to form thiamine-pyrophosphate (TPP), the active form of vitamin B1.</text>
</comment>
<keyword evidence="2 5" id="KW-0808">Transferase</keyword>
<comment type="catalytic activity">
    <reaction evidence="2">
        <text>thiamine phosphate + ATP = thiamine diphosphate + ADP</text>
        <dbReference type="Rhea" id="RHEA:15913"/>
        <dbReference type="ChEBI" id="CHEBI:30616"/>
        <dbReference type="ChEBI" id="CHEBI:37575"/>
        <dbReference type="ChEBI" id="CHEBI:58937"/>
        <dbReference type="ChEBI" id="CHEBI:456216"/>
        <dbReference type="EC" id="2.7.4.16"/>
    </reaction>
</comment>
<keyword evidence="1 2" id="KW-0784">Thiamine biosynthesis</keyword>
<keyword evidence="6" id="KW-1185">Reference proteome</keyword>
<feature type="binding site" evidence="2">
    <location>
        <position position="40"/>
    </location>
    <ligand>
        <name>Mg(2+)</name>
        <dbReference type="ChEBI" id="CHEBI:18420"/>
        <label>4</label>
    </ligand>
</feature>
<feature type="binding site" evidence="2">
    <location>
        <position position="141"/>
    </location>
    <ligand>
        <name>ATP</name>
        <dbReference type="ChEBI" id="CHEBI:30616"/>
    </ligand>
</feature>
<keyword evidence="2" id="KW-0479">Metal-binding</keyword>
<keyword evidence="2 5" id="KW-0418">Kinase</keyword>
<dbReference type="InterPro" id="IPR036921">
    <property type="entry name" value="PurM-like_N_sf"/>
</dbReference>
<dbReference type="HAMAP" id="MF_02128">
    <property type="entry name" value="TMP_kinase"/>
    <property type="match status" value="1"/>
</dbReference>
<evidence type="ECO:0000313" key="5">
    <source>
        <dbReference type="EMBL" id="MFC4292439.1"/>
    </source>
</evidence>
<evidence type="ECO:0000256" key="1">
    <source>
        <dbReference type="ARBA" id="ARBA00022977"/>
    </source>
</evidence>
<feature type="binding site" evidence="2">
    <location>
        <position position="70"/>
    </location>
    <ligand>
        <name>Mg(2+)</name>
        <dbReference type="ChEBI" id="CHEBI:18420"/>
        <label>2</label>
    </ligand>
</feature>
<dbReference type="Gene3D" id="3.30.1330.10">
    <property type="entry name" value="PurM-like, N-terminal domain"/>
    <property type="match status" value="1"/>
</dbReference>
<feature type="binding site" evidence="2">
    <location>
        <position position="115"/>
    </location>
    <ligand>
        <name>Mg(2+)</name>
        <dbReference type="ChEBI" id="CHEBI:18420"/>
        <label>1</label>
    </ligand>
</feature>
<evidence type="ECO:0000259" key="3">
    <source>
        <dbReference type="Pfam" id="PF00586"/>
    </source>
</evidence>
<name>A0ABV8RIC7_9SPHN</name>
<evidence type="ECO:0000256" key="2">
    <source>
        <dbReference type="HAMAP-Rule" id="MF_02128"/>
    </source>
</evidence>
<dbReference type="EMBL" id="JBHSDH010000013">
    <property type="protein sequence ID" value="MFC4292439.1"/>
    <property type="molecule type" value="Genomic_DNA"/>
</dbReference>
<feature type="binding site" evidence="2">
    <location>
        <position position="305"/>
    </location>
    <ligand>
        <name>substrate</name>
    </ligand>
</feature>
<dbReference type="PANTHER" id="PTHR30270:SF0">
    <property type="entry name" value="THIAMINE-MONOPHOSPHATE KINASE"/>
    <property type="match status" value="1"/>
</dbReference>
<reference evidence="6" key="1">
    <citation type="journal article" date="2019" name="Int. J. Syst. Evol. Microbiol.">
        <title>The Global Catalogue of Microorganisms (GCM) 10K type strain sequencing project: providing services to taxonomists for standard genome sequencing and annotation.</title>
        <authorList>
            <consortium name="The Broad Institute Genomics Platform"/>
            <consortium name="The Broad Institute Genome Sequencing Center for Infectious Disease"/>
            <person name="Wu L."/>
            <person name="Ma J."/>
        </authorList>
    </citation>
    <scope>NUCLEOTIDE SEQUENCE [LARGE SCALE GENOMIC DNA]</scope>
    <source>
        <strain evidence="6">CECT 8531</strain>
    </source>
</reference>
<feature type="binding site" evidence="2">
    <location>
        <position position="208"/>
    </location>
    <ligand>
        <name>ATP</name>
        <dbReference type="ChEBI" id="CHEBI:30616"/>
    </ligand>
</feature>
<feature type="binding site" evidence="2">
    <location>
        <position position="70"/>
    </location>
    <ligand>
        <name>Mg(2+)</name>
        <dbReference type="ChEBI" id="CHEBI:18420"/>
        <label>3</label>
    </ligand>
</feature>
<dbReference type="SUPFAM" id="SSF55326">
    <property type="entry name" value="PurM N-terminal domain-like"/>
    <property type="match status" value="1"/>
</dbReference>
<comment type="caution">
    <text evidence="5">The sequence shown here is derived from an EMBL/GenBank/DDBJ whole genome shotgun (WGS) entry which is preliminary data.</text>
</comment>
<organism evidence="5 6">
    <name type="scientific">Sphingorhabdus arenilitoris</name>
    <dbReference type="NCBI Taxonomy" id="1490041"/>
    <lineage>
        <taxon>Bacteria</taxon>
        <taxon>Pseudomonadati</taxon>
        <taxon>Pseudomonadota</taxon>
        <taxon>Alphaproteobacteria</taxon>
        <taxon>Sphingomonadales</taxon>
        <taxon>Sphingomonadaceae</taxon>
        <taxon>Sphingorhabdus</taxon>
    </lineage>
</organism>
<dbReference type="Gene3D" id="3.90.650.10">
    <property type="entry name" value="PurM-like C-terminal domain"/>
    <property type="match status" value="1"/>
</dbReference>
<feature type="binding site" evidence="2">
    <location>
        <begin position="114"/>
        <end position="115"/>
    </location>
    <ligand>
        <name>ATP</name>
        <dbReference type="ChEBI" id="CHEBI:30616"/>
    </ligand>
</feature>
<evidence type="ECO:0000259" key="4">
    <source>
        <dbReference type="Pfam" id="PF02769"/>
    </source>
</evidence>
<protein>
    <recommendedName>
        <fullName evidence="2">Thiamine-monophosphate kinase</fullName>
        <shortName evidence="2">TMP kinase</shortName>
        <shortName evidence="2">Thiamine-phosphate kinase</shortName>
        <ecNumber evidence="2">2.7.4.16</ecNumber>
    </recommendedName>
</protein>
<feature type="binding site" evidence="2">
    <location>
        <position position="49"/>
    </location>
    <ligand>
        <name>substrate</name>
    </ligand>
</feature>
<comment type="caution">
    <text evidence="2">Lacks conserved residue(s) required for the propagation of feature annotation.</text>
</comment>
<dbReference type="SUPFAM" id="SSF56042">
    <property type="entry name" value="PurM C-terminal domain-like"/>
    <property type="match status" value="1"/>
</dbReference>
<dbReference type="CDD" id="cd02194">
    <property type="entry name" value="ThiL"/>
    <property type="match status" value="1"/>
</dbReference>
<evidence type="ECO:0000313" key="6">
    <source>
        <dbReference type="Proteomes" id="UP001595887"/>
    </source>
</evidence>
<dbReference type="InterPro" id="IPR016188">
    <property type="entry name" value="PurM-like_N"/>
</dbReference>
<dbReference type="PIRSF" id="PIRSF005303">
    <property type="entry name" value="Thiam_monoph_kin"/>
    <property type="match status" value="1"/>
</dbReference>